<feature type="signal peptide" evidence="6">
    <location>
        <begin position="1"/>
        <end position="21"/>
    </location>
</feature>
<keyword evidence="3" id="KW-0812">Transmembrane</keyword>
<dbReference type="PANTHER" id="PTHR33452:SF1">
    <property type="entry name" value="INNER MEMBRANE PROTEIN YPHA-RELATED"/>
    <property type="match status" value="1"/>
</dbReference>
<dbReference type="OrthoDB" id="566921at2759"/>
<reference evidence="8" key="1">
    <citation type="journal article" date="2023" name="Commun. Biol.">
        <title>Genome analysis of Parmales, the sister group of diatoms, reveals the evolutionary specialization of diatoms from phago-mixotrophs to photoautotrophs.</title>
        <authorList>
            <person name="Ban H."/>
            <person name="Sato S."/>
            <person name="Yoshikawa S."/>
            <person name="Yamada K."/>
            <person name="Nakamura Y."/>
            <person name="Ichinomiya M."/>
            <person name="Sato N."/>
            <person name="Blanc-Mathieu R."/>
            <person name="Endo H."/>
            <person name="Kuwata A."/>
            <person name="Ogata H."/>
        </authorList>
    </citation>
    <scope>NUCLEOTIDE SEQUENCE [LARGE SCALE GENOMIC DNA]</scope>
    <source>
        <strain evidence="8">NIES 3701</strain>
    </source>
</reference>
<keyword evidence="5" id="KW-0472">Membrane</keyword>
<evidence type="ECO:0000256" key="1">
    <source>
        <dbReference type="ARBA" id="ARBA00004651"/>
    </source>
</evidence>
<keyword evidence="4" id="KW-1133">Transmembrane helix</keyword>
<evidence type="ECO:0008006" key="9">
    <source>
        <dbReference type="Google" id="ProtNLM"/>
    </source>
</evidence>
<keyword evidence="6" id="KW-0732">Signal</keyword>
<dbReference type="Proteomes" id="UP001165085">
    <property type="component" value="Unassembled WGS sequence"/>
</dbReference>
<proteinExistence type="predicted"/>
<organism evidence="7 8">
    <name type="scientific">Triparma strigata</name>
    <dbReference type="NCBI Taxonomy" id="1606541"/>
    <lineage>
        <taxon>Eukaryota</taxon>
        <taxon>Sar</taxon>
        <taxon>Stramenopiles</taxon>
        <taxon>Ochrophyta</taxon>
        <taxon>Bolidophyceae</taxon>
        <taxon>Parmales</taxon>
        <taxon>Triparmaceae</taxon>
        <taxon>Triparma</taxon>
    </lineage>
</organism>
<dbReference type="InterPro" id="IPR051907">
    <property type="entry name" value="DoxX-like_oxidoreductase"/>
</dbReference>
<evidence type="ECO:0000313" key="8">
    <source>
        <dbReference type="Proteomes" id="UP001165085"/>
    </source>
</evidence>
<sequence length="260" mass="28378">MSSRFLIVLLPILSQPMPTHALVGPAIMEPSCFTRHAPFPPLPPARLSHLSRSSPPRFPYFSLYASSPLDPPASTSPLPTTVPPLLSTLTLTLLRLLTASLMFHHGLDKLSNVEGFSLNVVEKFFAFLPGPPPLWTLSAAYTQVICSVTLSLGALTRLSSFSLFSTMAFAVIFHLQNTGLEGYPLSVVEQHSYNFELASMYVGVLGLFAVKGGGGWSVDEKLLGGEIEFYSSVLKRLFGEGEGEEAEDEKVEGFKFPWLK</sequence>
<keyword evidence="2" id="KW-1003">Cell membrane</keyword>
<dbReference type="AlphaFoldDB" id="A0A9W7BEE0"/>
<gene>
    <name evidence="7" type="ORF">TrST_g2776</name>
</gene>
<comment type="subcellular location">
    <subcellularLocation>
        <location evidence="1">Cell membrane</location>
        <topology evidence="1">Multi-pass membrane protein</topology>
    </subcellularLocation>
</comment>
<dbReference type="Pfam" id="PF07681">
    <property type="entry name" value="DoxX"/>
    <property type="match status" value="1"/>
</dbReference>
<evidence type="ECO:0000256" key="2">
    <source>
        <dbReference type="ARBA" id="ARBA00022475"/>
    </source>
</evidence>
<evidence type="ECO:0000256" key="5">
    <source>
        <dbReference type="ARBA" id="ARBA00023136"/>
    </source>
</evidence>
<dbReference type="InterPro" id="IPR032808">
    <property type="entry name" value="DoxX"/>
</dbReference>
<dbReference type="GO" id="GO:0005886">
    <property type="term" value="C:plasma membrane"/>
    <property type="evidence" value="ECO:0007669"/>
    <property type="project" value="UniProtKB-SubCell"/>
</dbReference>
<evidence type="ECO:0000256" key="4">
    <source>
        <dbReference type="ARBA" id="ARBA00022989"/>
    </source>
</evidence>
<feature type="chain" id="PRO_5040898865" description="DoxX family protein" evidence="6">
    <location>
        <begin position="22"/>
        <end position="260"/>
    </location>
</feature>
<dbReference type="PANTHER" id="PTHR33452">
    <property type="entry name" value="OXIDOREDUCTASE CATD-RELATED"/>
    <property type="match status" value="1"/>
</dbReference>
<comment type="caution">
    <text evidence="7">The sequence shown here is derived from an EMBL/GenBank/DDBJ whole genome shotgun (WGS) entry which is preliminary data.</text>
</comment>
<evidence type="ECO:0000256" key="6">
    <source>
        <dbReference type="SAM" id="SignalP"/>
    </source>
</evidence>
<protein>
    <recommendedName>
        <fullName evidence="9">DoxX family protein</fullName>
    </recommendedName>
</protein>
<evidence type="ECO:0000256" key="3">
    <source>
        <dbReference type="ARBA" id="ARBA00022692"/>
    </source>
</evidence>
<evidence type="ECO:0000313" key="7">
    <source>
        <dbReference type="EMBL" id="GMH85149.1"/>
    </source>
</evidence>
<name>A0A9W7BEE0_9STRA</name>
<keyword evidence="8" id="KW-1185">Reference proteome</keyword>
<dbReference type="EMBL" id="BRXY01000299">
    <property type="protein sequence ID" value="GMH85149.1"/>
    <property type="molecule type" value="Genomic_DNA"/>
</dbReference>
<accession>A0A9W7BEE0</accession>